<accession>X0QIF2</accession>
<feature type="transmembrane region" description="Helical" evidence="8">
    <location>
        <begin position="20"/>
        <end position="37"/>
    </location>
</feature>
<keyword evidence="11" id="KW-1185">Reference proteome</keyword>
<name>X0QIF2_9LACO</name>
<evidence type="ECO:0000256" key="4">
    <source>
        <dbReference type="ARBA" id="ARBA00022692"/>
    </source>
</evidence>
<comment type="subcellular location">
    <subcellularLocation>
        <location evidence="1">Cell membrane</location>
        <topology evidence="1">Multi-pass membrane protein</topology>
    </subcellularLocation>
</comment>
<evidence type="ECO:0000256" key="6">
    <source>
        <dbReference type="ARBA" id="ARBA00022989"/>
    </source>
</evidence>
<dbReference type="Pfam" id="PF00324">
    <property type="entry name" value="AA_permease"/>
    <property type="match status" value="1"/>
</dbReference>
<dbReference type="FunFam" id="1.20.1740.10:FF:000001">
    <property type="entry name" value="Amino acid permease"/>
    <property type="match status" value="1"/>
</dbReference>
<keyword evidence="2" id="KW-0813">Transport</keyword>
<comment type="caution">
    <text evidence="10">The sequence shown here is derived from an EMBL/GenBank/DDBJ whole genome shotgun (WGS) entry which is preliminary data.</text>
</comment>
<protein>
    <submittedName>
        <fullName evidence="10">Gamma-aminobutyrate permease related permease</fullName>
    </submittedName>
</protein>
<evidence type="ECO:0000259" key="9">
    <source>
        <dbReference type="Pfam" id="PF00324"/>
    </source>
</evidence>
<dbReference type="GO" id="GO:0005886">
    <property type="term" value="C:plasma membrane"/>
    <property type="evidence" value="ECO:0007669"/>
    <property type="project" value="UniProtKB-SubCell"/>
</dbReference>
<evidence type="ECO:0000313" key="11">
    <source>
        <dbReference type="Proteomes" id="UP000051236"/>
    </source>
</evidence>
<dbReference type="InterPro" id="IPR004841">
    <property type="entry name" value="AA-permease/SLC12A_dom"/>
</dbReference>
<keyword evidence="5" id="KW-0029">Amino-acid transport</keyword>
<dbReference type="GO" id="GO:0055085">
    <property type="term" value="P:transmembrane transport"/>
    <property type="evidence" value="ECO:0007669"/>
    <property type="project" value="InterPro"/>
</dbReference>
<evidence type="ECO:0000256" key="7">
    <source>
        <dbReference type="ARBA" id="ARBA00023136"/>
    </source>
</evidence>
<dbReference type="GO" id="GO:0006865">
    <property type="term" value="P:amino acid transport"/>
    <property type="evidence" value="ECO:0007669"/>
    <property type="project" value="UniProtKB-KW"/>
</dbReference>
<dbReference type="PANTHER" id="PTHR43495">
    <property type="entry name" value="GABA PERMEASE"/>
    <property type="match status" value="1"/>
</dbReference>
<feature type="transmembrane region" description="Helical" evidence="8">
    <location>
        <begin position="429"/>
        <end position="447"/>
    </location>
</feature>
<reference evidence="10 11" key="1">
    <citation type="journal article" date="2015" name="Genome Announc.">
        <title>Expanding the biotechnology potential of lactobacilli through comparative genomics of 213 strains and associated genera.</title>
        <authorList>
            <person name="Sun Z."/>
            <person name="Harris H.M."/>
            <person name="McCann A."/>
            <person name="Guo C."/>
            <person name="Argimon S."/>
            <person name="Zhang W."/>
            <person name="Yang X."/>
            <person name="Jeffery I.B."/>
            <person name="Cooney J.C."/>
            <person name="Kagawa T.F."/>
            <person name="Liu W."/>
            <person name="Song Y."/>
            <person name="Salvetti E."/>
            <person name="Wrobel A."/>
            <person name="Rasinkangas P."/>
            <person name="Parkhill J."/>
            <person name="Rea M.C."/>
            <person name="O'Sullivan O."/>
            <person name="Ritari J."/>
            <person name="Douillard F.P."/>
            <person name="Paul Ross R."/>
            <person name="Yang R."/>
            <person name="Briner A.E."/>
            <person name="Felis G.E."/>
            <person name="de Vos W.M."/>
            <person name="Barrangou R."/>
            <person name="Klaenhammer T.R."/>
            <person name="Caufield P.W."/>
            <person name="Cui Y."/>
            <person name="Zhang H."/>
            <person name="O'Toole P.W."/>
        </authorList>
    </citation>
    <scope>NUCLEOTIDE SEQUENCE [LARGE SCALE GENOMIC DNA]</scope>
    <source>
        <strain evidence="10 11">DSM 18527</strain>
    </source>
</reference>
<feature type="transmembrane region" description="Helical" evidence="8">
    <location>
        <begin position="364"/>
        <end position="383"/>
    </location>
</feature>
<feature type="transmembrane region" description="Helical" evidence="8">
    <location>
        <begin position="205"/>
        <end position="226"/>
    </location>
</feature>
<feature type="transmembrane region" description="Helical" evidence="8">
    <location>
        <begin position="339"/>
        <end position="358"/>
    </location>
</feature>
<feature type="transmembrane region" description="Helical" evidence="8">
    <location>
        <begin position="285"/>
        <end position="307"/>
    </location>
</feature>
<keyword evidence="7 8" id="KW-0472">Membrane</keyword>
<keyword evidence="3" id="KW-1003">Cell membrane</keyword>
<dbReference type="PATRIC" id="fig|1423734.3.peg.1693"/>
<evidence type="ECO:0000256" key="8">
    <source>
        <dbReference type="SAM" id="Phobius"/>
    </source>
</evidence>
<evidence type="ECO:0000256" key="3">
    <source>
        <dbReference type="ARBA" id="ARBA00022475"/>
    </source>
</evidence>
<dbReference type="PIRSF" id="PIRSF006060">
    <property type="entry name" value="AA_transporter"/>
    <property type="match status" value="1"/>
</dbReference>
<feature type="transmembrane region" description="Helical" evidence="8">
    <location>
        <begin position="157"/>
        <end position="176"/>
    </location>
</feature>
<gene>
    <name evidence="10" type="ORF">FC83_GL001674</name>
</gene>
<evidence type="ECO:0000313" key="10">
    <source>
        <dbReference type="EMBL" id="KRM30539.1"/>
    </source>
</evidence>
<feature type="transmembrane region" description="Helical" evidence="8">
    <location>
        <begin position="43"/>
        <end position="66"/>
    </location>
</feature>
<dbReference type="Proteomes" id="UP000051236">
    <property type="component" value="Unassembled WGS sequence"/>
</dbReference>
<dbReference type="EMBL" id="AZGA01000088">
    <property type="protein sequence ID" value="KRM30539.1"/>
    <property type="molecule type" value="Genomic_DNA"/>
</dbReference>
<dbReference type="PANTHER" id="PTHR43495:SF2">
    <property type="entry name" value="D-SERINE_D-ALANINE_GLYCINE TRANSPORTER"/>
    <property type="match status" value="1"/>
</dbReference>
<dbReference type="eggNOG" id="COG1113">
    <property type="taxonomic scope" value="Bacteria"/>
</dbReference>
<dbReference type="Gene3D" id="1.20.1740.10">
    <property type="entry name" value="Amino acid/polyamine transporter I"/>
    <property type="match status" value="1"/>
</dbReference>
<feature type="transmembrane region" description="Helical" evidence="8">
    <location>
        <begin position="247"/>
        <end position="265"/>
    </location>
</feature>
<dbReference type="PROSITE" id="PS00218">
    <property type="entry name" value="AMINO_ACID_PERMEASE_1"/>
    <property type="match status" value="1"/>
</dbReference>
<evidence type="ECO:0000256" key="5">
    <source>
        <dbReference type="ARBA" id="ARBA00022970"/>
    </source>
</evidence>
<organism evidence="10 11">
    <name type="scientific">Agrilactobacillus composti DSM 18527 = JCM 14202</name>
    <dbReference type="NCBI Taxonomy" id="1423734"/>
    <lineage>
        <taxon>Bacteria</taxon>
        <taxon>Bacillati</taxon>
        <taxon>Bacillota</taxon>
        <taxon>Bacilli</taxon>
        <taxon>Lactobacillales</taxon>
        <taxon>Lactobacillaceae</taxon>
        <taxon>Agrilactobacillus</taxon>
    </lineage>
</organism>
<sequence>MMADSGSDQTLQRSLKNRHVQLIAIGGTIGTGLFLGAGKSISYAGPSIILAYLITGLVIFFLMRALGELLLSNLNYRSYVEFIRHYLGETWGFVAGWTYWFCWVVIAMSEVTAVGLYIKFWFPNIPQWIPGLFLLGLLLVMNLITVEAFGEAEFWFALIKIVAIVLLIVVGLYMVISNFKTSAGHASFGNLINYGGIFPKGAQGFFYSFQMVVFSFVGIELVGIMASETKDPDKVLPEAINNIPIRIILFYVGALFVIIAIFPWNRVLPDRSPFVMVFENVGIRAAADIINLVVITAAASACNSSIFSTGRMLYSLMHDTQSNLLAPLSKLTKHHVPGAALNFSALVIALAVLLNIFIPDSVFVLITSIATTSFLFIWGSIIVTHLRYKHTQLALQSKFKAPLYPISDYLVLAFLLMVLIVLVSNVETIPATIATFMWLGLMFLLGMRHTQKLKRENRLETD</sequence>
<dbReference type="AlphaFoldDB" id="X0QIF2"/>
<keyword evidence="6 8" id="KW-1133">Transmembrane helix</keyword>
<feature type="transmembrane region" description="Helical" evidence="8">
    <location>
        <begin position="86"/>
        <end position="108"/>
    </location>
</feature>
<feature type="transmembrane region" description="Helical" evidence="8">
    <location>
        <begin position="403"/>
        <end position="423"/>
    </location>
</feature>
<keyword evidence="4 8" id="KW-0812">Transmembrane</keyword>
<evidence type="ECO:0000256" key="1">
    <source>
        <dbReference type="ARBA" id="ARBA00004651"/>
    </source>
</evidence>
<feature type="domain" description="Amino acid permease/ SLC12A" evidence="9">
    <location>
        <begin position="19"/>
        <end position="425"/>
    </location>
</feature>
<dbReference type="RefSeq" id="WP_420805640.1">
    <property type="nucleotide sequence ID" value="NZ_AZGA01000088.1"/>
</dbReference>
<feature type="transmembrane region" description="Helical" evidence="8">
    <location>
        <begin position="128"/>
        <end position="150"/>
    </location>
</feature>
<evidence type="ECO:0000256" key="2">
    <source>
        <dbReference type="ARBA" id="ARBA00022448"/>
    </source>
</evidence>
<dbReference type="InterPro" id="IPR004840">
    <property type="entry name" value="Amino_acid_permease_CS"/>
</dbReference>
<proteinExistence type="predicted"/>